<dbReference type="AlphaFoldDB" id="A0A8D2LGV9"/>
<dbReference type="KEGG" id="vko:123026692"/>
<dbReference type="CTD" id="60370"/>
<evidence type="ECO:0000256" key="2">
    <source>
        <dbReference type="ARBA" id="ARBA00020697"/>
    </source>
</evidence>
<reference evidence="6" key="2">
    <citation type="submission" date="2025-09" db="UniProtKB">
        <authorList>
            <consortium name="Ensembl"/>
        </authorList>
    </citation>
    <scope>IDENTIFICATION</scope>
</reference>
<dbReference type="RefSeq" id="XP_044292536.1">
    <property type="nucleotide sequence ID" value="XM_044436601.1"/>
</dbReference>
<dbReference type="GeneID" id="123026692"/>
<sequence>MTGSGLRRGERDRSSQKSPAVAGLQDSSGDLGLQGGQQPPAEPPPATQWRDPSTMGTPASVACELPQQQTPRSCTRKRASANIFQGVGLWQLRRLFHSSGDAQAEERARLVWECAENRCITQALEQLHRRQRKTKLRSRLKPPSEKSSSTRLLELQHFSHLRIEDCTTPCAGTDNGDHGSNKETERDDQSGHYTASHYWKKRGTGAAGYLHQLHR</sequence>
<evidence type="ECO:0000313" key="7">
    <source>
        <dbReference type="Proteomes" id="UP000694545"/>
    </source>
</evidence>
<dbReference type="PANTHER" id="PTHR14350">
    <property type="entry name" value="ARGININE VASOPRESSIN-INDUCED PROTEIN 1"/>
    <property type="match status" value="1"/>
</dbReference>
<name>A0A8D2LGV9_VARKO</name>
<feature type="region of interest" description="Disordered" evidence="4">
    <location>
        <begin position="130"/>
        <end position="150"/>
    </location>
</feature>
<evidence type="ECO:0000256" key="3">
    <source>
        <dbReference type="ARBA" id="ARBA00023306"/>
    </source>
</evidence>
<feature type="compositionally biased region" description="Low complexity" evidence="4">
    <location>
        <begin position="22"/>
        <end position="39"/>
    </location>
</feature>
<dbReference type="InterPro" id="IPR039579">
    <property type="entry name" value="AVPI1"/>
</dbReference>
<evidence type="ECO:0000256" key="4">
    <source>
        <dbReference type="SAM" id="MobiDB-lite"/>
    </source>
</evidence>
<keyword evidence="3" id="KW-0131">Cell cycle</keyword>
<proteinExistence type="predicted"/>
<dbReference type="OrthoDB" id="9906905at2759"/>
<evidence type="ECO:0000313" key="6">
    <source>
        <dbReference type="Ensembl" id="ENSVKKP00000021295.1"/>
    </source>
</evidence>
<keyword evidence="7" id="KW-1185">Reference proteome</keyword>
<gene>
    <name evidence="6" type="primary">AVPI1</name>
</gene>
<dbReference type="Ensembl" id="ENSVKKT00000021826.1">
    <property type="protein sequence ID" value="ENSVKKP00000021295.1"/>
    <property type="gene ID" value="ENSVKKG00000014272.1"/>
</dbReference>
<dbReference type="Pfam" id="PF15063">
    <property type="entry name" value="TC1"/>
    <property type="match status" value="1"/>
</dbReference>
<dbReference type="InterPro" id="IPR020282">
    <property type="entry name" value="Avpi1/C8orf4_dom"/>
</dbReference>
<accession>A0A8D2LGV9</accession>
<dbReference type="OMA" id="ATIWRDP"/>
<protein>
    <recommendedName>
        <fullName evidence="2">Arginine vasopressin-induced protein 1</fullName>
    </recommendedName>
</protein>
<feature type="compositionally biased region" description="Basic residues" evidence="4">
    <location>
        <begin position="130"/>
        <end position="140"/>
    </location>
</feature>
<organism evidence="6 7">
    <name type="scientific">Varanus komodoensis</name>
    <name type="common">Komodo dragon</name>
    <dbReference type="NCBI Taxonomy" id="61221"/>
    <lineage>
        <taxon>Eukaryota</taxon>
        <taxon>Metazoa</taxon>
        <taxon>Chordata</taxon>
        <taxon>Craniata</taxon>
        <taxon>Vertebrata</taxon>
        <taxon>Euteleostomi</taxon>
        <taxon>Lepidosauria</taxon>
        <taxon>Squamata</taxon>
        <taxon>Bifurcata</taxon>
        <taxon>Unidentata</taxon>
        <taxon>Episquamata</taxon>
        <taxon>Toxicofera</taxon>
        <taxon>Anguimorpha</taxon>
        <taxon>Paleoanguimorpha</taxon>
        <taxon>Varanoidea</taxon>
        <taxon>Varanidae</taxon>
        <taxon>Varanus</taxon>
    </lineage>
</organism>
<comment type="function">
    <text evidence="1">May be involved in MAP kinase activation, epithelial sodium channel (ENaC) down-regulation and cell cycling.</text>
</comment>
<feature type="region of interest" description="Disordered" evidence="4">
    <location>
        <begin position="169"/>
        <end position="197"/>
    </location>
</feature>
<feature type="region of interest" description="Disordered" evidence="4">
    <location>
        <begin position="1"/>
        <end position="59"/>
    </location>
</feature>
<dbReference type="Proteomes" id="UP000694545">
    <property type="component" value="Unplaced"/>
</dbReference>
<evidence type="ECO:0000256" key="1">
    <source>
        <dbReference type="ARBA" id="ARBA00002403"/>
    </source>
</evidence>
<feature type="compositionally biased region" description="Basic and acidic residues" evidence="4">
    <location>
        <begin position="175"/>
        <end position="190"/>
    </location>
</feature>
<evidence type="ECO:0000259" key="5">
    <source>
        <dbReference type="Pfam" id="PF15063"/>
    </source>
</evidence>
<feature type="domain" description="Arginine vasopressin-induced protein 1/transcriptional and immune response regulator" evidence="5">
    <location>
        <begin position="56"/>
        <end position="128"/>
    </location>
</feature>
<reference evidence="6" key="1">
    <citation type="submission" date="2025-08" db="UniProtKB">
        <authorList>
            <consortium name="Ensembl"/>
        </authorList>
    </citation>
    <scope>IDENTIFICATION</scope>
</reference>